<keyword evidence="4 6" id="KW-0472">Membrane</keyword>
<evidence type="ECO:0000313" key="8">
    <source>
        <dbReference type="EMBL" id="KAL0261334.1"/>
    </source>
</evidence>
<dbReference type="Proteomes" id="UP000190776">
    <property type="component" value="Unassembled WGS sequence"/>
</dbReference>
<comment type="similarity">
    <text evidence="5">Belongs to the SAT4 family.</text>
</comment>
<dbReference type="AlphaFoldDB" id="A0A1S8BM11"/>
<evidence type="ECO:0000313" key="11">
    <source>
        <dbReference type="Proteomes" id="UP001430584"/>
    </source>
</evidence>
<feature type="transmembrane region" description="Helical" evidence="6">
    <location>
        <begin position="125"/>
        <end position="145"/>
    </location>
</feature>
<evidence type="ECO:0000256" key="6">
    <source>
        <dbReference type="SAM" id="Phobius"/>
    </source>
</evidence>
<feature type="transmembrane region" description="Helical" evidence="6">
    <location>
        <begin position="6"/>
        <end position="28"/>
    </location>
</feature>
<dbReference type="EMBL" id="JAJVCZ030000003">
    <property type="protein sequence ID" value="KAL0261334.1"/>
    <property type="molecule type" value="Genomic_DNA"/>
</dbReference>
<dbReference type="PANTHER" id="PTHR33048">
    <property type="entry name" value="PTH11-LIKE INTEGRAL MEMBRANE PROTEIN (AFU_ORTHOLOGUE AFUA_5G11245)"/>
    <property type="match status" value="1"/>
</dbReference>
<evidence type="ECO:0000256" key="3">
    <source>
        <dbReference type="ARBA" id="ARBA00022989"/>
    </source>
</evidence>
<evidence type="ECO:0000256" key="5">
    <source>
        <dbReference type="ARBA" id="ARBA00038359"/>
    </source>
</evidence>
<dbReference type="Pfam" id="PF20684">
    <property type="entry name" value="Fung_rhodopsin"/>
    <property type="match status" value="1"/>
</dbReference>
<comment type="subcellular location">
    <subcellularLocation>
        <location evidence="1">Membrane</location>
        <topology evidence="1">Multi-pass membrane protein</topology>
    </subcellularLocation>
</comment>
<dbReference type="InterPro" id="IPR052337">
    <property type="entry name" value="SAT4-like"/>
</dbReference>
<dbReference type="OrthoDB" id="444631at2759"/>
<feature type="domain" description="Rhodopsin" evidence="7">
    <location>
        <begin position="4"/>
        <end position="190"/>
    </location>
</feature>
<organism evidence="9 10">
    <name type="scientific">Diplodia seriata</name>
    <dbReference type="NCBI Taxonomy" id="420778"/>
    <lineage>
        <taxon>Eukaryota</taxon>
        <taxon>Fungi</taxon>
        <taxon>Dikarya</taxon>
        <taxon>Ascomycota</taxon>
        <taxon>Pezizomycotina</taxon>
        <taxon>Dothideomycetes</taxon>
        <taxon>Dothideomycetes incertae sedis</taxon>
        <taxon>Botryosphaeriales</taxon>
        <taxon>Botryosphaeriaceae</taxon>
        <taxon>Diplodia</taxon>
    </lineage>
</organism>
<feature type="transmembrane region" description="Helical" evidence="6">
    <location>
        <begin position="40"/>
        <end position="70"/>
    </location>
</feature>
<evidence type="ECO:0000313" key="10">
    <source>
        <dbReference type="Proteomes" id="UP000190776"/>
    </source>
</evidence>
<proteinExistence type="inferred from homology"/>
<sequence length="312" mass="34754">MAKNLWIAYIFFNFSLGITKMSIVLSYLRLFASSKGTRVACVVFLYVLMLNTVVSVTCCILTCRPISLFWHPEKVTSPAAFSEHCVNVKAMWFAQGYTYVFFDLVLIVLPIPVVKSLRISRRERWALGSIFALGGFGCICSFLRLRSIDKAADSTDPGWDNVDSARWAVIEVVVGIICASLPQCKTLLTRLFPRFLNPNRRSDQATVAVTGFEKGHGWNSLLEHGIRMDAAQRNQMSRKGGLVQSMVERGGPEEGFGRFGVEPPRDSAILVTTTMTQRRDSHCPSLEIMGEASRNNSITPSEVSLPPFLTED</sequence>
<keyword evidence="2 6" id="KW-0812">Transmembrane</keyword>
<keyword evidence="11" id="KW-1185">Reference proteome</keyword>
<name>A0A1S8BM11_9PEZI</name>
<comment type="caution">
    <text evidence="9">The sequence shown here is derived from an EMBL/GenBank/DDBJ whole genome shotgun (WGS) entry which is preliminary data.</text>
</comment>
<evidence type="ECO:0000256" key="2">
    <source>
        <dbReference type="ARBA" id="ARBA00022692"/>
    </source>
</evidence>
<feature type="transmembrane region" description="Helical" evidence="6">
    <location>
        <begin position="165"/>
        <end position="184"/>
    </location>
</feature>
<evidence type="ECO:0000256" key="4">
    <source>
        <dbReference type="ARBA" id="ARBA00023136"/>
    </source>
</evidence>
<reference evidence="9 10" key="1">
    <citation type="submission" date="2017-01" db="EMBL/GenBank/DDBJ databases">
        <title>Draft genome sequence of Diplodia seriata F98.1, a fungal species involved in grapevine trunk diseases.</title>
        <authorList>
            <person name="Robert-Siegwald G."/>
            <person name="Vallet J."/>
            <person name="Abou-Mansour E."/>
            <person name="Xu J."/>
            <person name="Rey P."/>
            <person name="Bertsch C."/>
            <person name="Rego C."/>
            <person name="Larignon P."/>
            <person name="Fontaine F."/>
            <person name="Lebrun M.-H."/>
        </authorList>
    </citation>
    <scope>NUCLEOTIDE SEQUENCE [LARGE SCALE GENOMIC DNA]</scope>
    <source>
        <strain evidence="9 10">F98.1</strain>
    </source>
</reference>
<dbReference type="Proteomes" id="UP001430584">
    <property type="component" value="Unassembled WGS sequence"/>
</dbReference>
<reference evidence="8 11" key="2">
    <citation type="submission" date="2024-02" db="EMBL/GenBank/DDBJ databases">
        <title>De novo assembly and annotation of 12 fungi associated with fruit tree decline syndrome in Ontario, Canada.</title>
        <authorList>
            <person name="Sulman M."/>
            <person name="Ellouze W."/>
            <person name="Ilyukhin E."/>
        </authorList>
    </citation>
    <scope>NUCLEOTIDE SEQUENCE [LARGE SCALE GENOMIC DNA]</scope>
    <source>
        <strain evidence="8 11">FDS-637</strain>
    </source>
</reference>
<dbReference type="InterPro" id="IPR049326">
    <property type="entry name" value="Rhodopsin_dom_fungi"/>
</dbReference>
<accession>A0A1S8BM11</accession>
<evidence type="ECO:0000313" key="9">
    <source>
        <dbReference type="EMBL" id="OMP88527.1"/>
    </source>
</evidence>
<evidence type="ECO:0000256" key="1">
    <source>
        <dbReference type="ARBA" id="ARBA00004141"/>
    </source>
</evidence>
<dbReference type="PANTHER" id="PTHR33048:SF132">
    <property type="entry name" value="MEMBRANE PROTEIN, PUTATIVE (AFU_ORTHOLOGUE AFUA_6G07820)-RELATED"/>
    <property type="match status" value="1"/>
</dbReference>
<protein>
    <recommendedName>
        <fullName evidence="7">Rhodopsin domain-containing protein</fullName>
    </recommendedName>
</protein>
<evidence type="ECO:0000259" key="7">
    <source>
        <dbReference type="Pfam" id="PF20684"/>
    </source>
</evidence>
<gene>
    <name evidence="9" type="ORF">BK809_0005246</name>
    <name evidence="8" type="ORF">SLS55_002764</name>
</gene>
<keyword evidence="3 6" id="KW-1133">Transmembrane helix</keyword>
<dbReference type="GO" id="GO:0016020">
    <property type="term" value="C:membrane"/>
    <property type="evidence" value="ECO:0007669"/>
    <property type="project" value="UniProtKB-SubCell"/>
</dbReference>
<dbReference type="EMBL" id="MSZU01000074">
    <property type="protein sequence ID" value="OMP88527.1"/>
    <property type="molecule type" value="Genomic_DNA"/>
</dbReference>
<feature type="transmembrane region" description="Helical" evidence="6">
    <location>
        <begin position="90"/>
        <end position="113"/>
    </location>
</feature>